<evidence type="ECO:0000313" key="2">
    <source>
        <dbReference type="Proteomes" id="UP000051036"/>
    </source>
</evidence>
<name>A0A0R1U9G5_9LACO</name>
<dbReference type="GO" id="GO:0005829">
    <property type="term" value="C:cytosol"/>
    <property type="evidence" value="ECO:0007669"/>
    <property type="project" value="TreeGrafter"/>
</dbReference>
<dbReference type="PATRIC" id="fig|1423763.3.peg.462"/>
<dbReference type="SUPFAM" id="SSF56784">
    <property type="entry name" value="HAD-like"/>
    <property type="match status" value="1"/>
</dbReference>
<evidence type="ECO:0000313" key="1">
    <source>
        <dbReference type="EMBL" id="KRL89961.1"/>
    </source>
</evidence>
<comment type="caution">
    <text evidence="1">The sequence shown here is derived from an EMBL/GenBank/DDBJ whole genome shotgun (WGS) entry which is preliminary data.</text>
</comment>
<protein>
    <submittedName>
        <fullName evidence="1">Uncharacterized protein</fullName>
    </submittedName>
</protein>
<dbReference type="EMBL" id="AZFM01000016">
    <property type="protein sequence ID" value="KRL89961.1"/>
    <property type="molecule type" value="Genomic_DNA"/>
</dbReference>
<dbReference type="PANTHER" id="PTHR10000">
    <property type="entry name" value="PHOSPHOSERINE PHOSPHATASE"/>
    <property type="match status" value="1"/>
</dbReference>
<gene>
    <name evidence="1" type="ORF">FC46_GL000458</name>
</gene>
<dbReference type="STRING" id="1423763.FC46_GL000458"/>
<dbReference type="Gene3D" id="3.30.1240.10">
    <property type="match status" value="1"/>
</dbReference>
<dbReference type="PANTHER" id="PTHR10000:SF8">
    <property type="entry name" value="HAD SUPERFAMILY HYDROLASE-LIKE, TYPE 3"/>
    <property type="match status" value="1"/>
</dbReference>
<keyword evidence="2" id="KW-1185">Reference proteome</keyword>
<dbReference type="GO" id="GO:0016791">
    <property type="term" value="F:phosphatase activity"/>
    <property type="evidence" value="ECO:0007669"/>
    <property type="project" value="TreeGrafter"/>
</dbReference>
<dbReference type="InterPro" id="IPR036412">
    <property type="entry name" value="HAD-like_sf"/>
</dbReference>
<dbReference type="Proteomes" id="UP000051036">
    <property type="component" value="Unassembled WGS sequence"/>
</dbReference>
<dbReference type="Pfam" id="PF08282">
    <property type="entry name" value="Hydrolase_3"/>
    <property type="match status" value="1"/>
</dbReference>
<dbReference type="InterPro" id="IPR023214">
    <property type="entry name" value="HAD_sf"/>
</dbReference>
<sequence length="130" mass="14457">MPVRIIFTDIDGTLINSDLKVTLNTRKAILGQVVKGNAFVPVSARMPQAIKTAAGQIAKICPMVAYNGALVLNEAGKTISSTRINTNEVVNLCHDVDKKDAFVWNVYSNNNWYCKDRKSKYIVNEEKLLK</sequence>
<proteinExistence type="predicted"/>
<dbReference type="AlphaFoldDB" id="A0A0R1U9G5"/>
<dbReference type="GO" id="GO:0000287">
    <property type="term" value="F:magnesium ion binding"/>
    <property type="evidence" value="ECO:0007669"/>
    <property type="project" value="TreeGrafter"/>
</dbReference>
<dbReference type="Gene3D" id="3.40.50.1000">
    <property type="entry name" value="HAD superfamily/HAD-like"/>
    <property type="match status" value="1"/>
</dbReference>
<reference evidence="1 2" key="1">
    <citation type="journal article" date="2015" name="Genome Announc.">
        <title>Expanding the biotechnology potential of lactobacilli through comparative genomics of 213 strains and associated genera.</title>
        <authorList>
            <person name="Sun Z."/>
            <person name="Harris H.M."/>
            <person name="McCann A."/>
            <person name="Guo C."/>
            <person name="Argimon S."/>
            <person name="Zhang W."/>
            <person name="Yang X."/>
            <person name="Jeffery I.B."/>
            <person name="Cooney J.C."/>
            <person name="Kagawa T.F."/>
            <person name="Liu W."/>
            <person name="Song Y."/>
            <person name="Salvetti E."/>
            <person name="Wrobel A."/>
            <person name="Rasinkangas P."/>
            <person name="Parkhill J."/>
            <person name="Rea M.C."/>
            <person name="O'Sullivan O."/>
            <person name="Ritari J."/>
            <person name="Douillard F.P."/>
            <person name="Paul Ross R."/>
            <person name="Yang R."/>
            <person name="Briner A.E."/>
            <person name="Felis G.E."/>
            <person name="de Vos W.M."/>
            <person name="Barrangou R."/>
            <person name="Klaenhammer T.R."/>
            <person name="Caufield P.W."/>
            <person name="Cui Y."/>
            <person name="Zhang H."/>
            <person name="O'Toole P.W."/>
        </authorList>
    </citation>
    <scope>NUCLEOTIDE SEQUENCE [LARGE SCALE GENOMIC DNA]</scope>
    <source>
        <strain evidence="1 2">DSM 16043</strain>
    </source>
</reference>
<organism evidence="1 2">
    <name type="scientific">Lactobacillus kalixensis DSM 16043</name>
    <dbReference type="NCBI Taxonomy" id="1423763"/>
    <lineage>
        <taxon>Bacteria</taxon>
        <taxon>Bacillati</taxon>
        <taxon>Bacillota</taxon>
        <taxon>Bacilli</taxon>
        <taxon>Lactobacillales</taxon>
        <taxon>Lactobacillaceae</taxon>
        <taxon>Lactobacillus</taxon>
    </lineage>
</organism>
<accession>A0A0R1U9G5</accession>